<organism evidence="2 3">
    <name type="scientific">Temnothorax longispinosus</name>
    <dbReference type="NCBI Taxonomy" id="300112"/>
    <lineage>
        <taxon>Eukaryota</taxon>
        <taxon>Metazoa</taxon>
        <taxon>Ecdysozoa</taxon>
        <taxon>Arthropoda</taxon>
        <taxon>Hexapoda</taxon>
        <taxon>Insecta</taxon>
        <taxon>Pterygota</taxon>
        <taxon>Neoptera</taxon>
        <taxon>Endopterygota</taxon>
        <taxon>Hymenoptera</taxon>
        <taxon>Apocrita</taxon>
        <taxon>Aculeata</taxon>
        <taxon>Formicoidea</taxon>
        <taxon>Formicidae</taxon>
        <taxon>Myrmicinae</taxon>
        <taxon>Temnothorax</taxon>
    </lineage>
</organism>
<dbReference type="Proteomes" id="UP000310200">
    <property type="component" value="Unassembled WGS sequence"/>
</dbReference>
<protein>
    <submittedName>
        <fullName evidence="2">Uncharacterized protein</fullName>
    </submittedName>
</protein>
<evidence type="ECO:0000313" key="3">
    <source>
        <dbReference type="Proteomes" id="UP000310200"/>
    </source>
</evidence>
<gene>
    <name evidence="2" type="ORF">DBV15_07968</name>
</gene>
<name>A0A4S2K7L1_9HYME</name>
<accession>A0A4S2K7L1</accession>
<feature type="region of interest" description="Disordered" evidence="1">
    <location>
        <begin position="1"/>
        <end position="34"/>
    </location>
</feature>
<dbReference type="AlphaFoldDB" id="A0A4S2K7L1"/>
<comment type="caution">
    <text evidence="2">The sequence shown here is derived from an EMBL/GenBank/DDBJ whole genome shotgun (WGS) entry which is preliminary data.</text>
</comment>
<feature type="compositionally biased region" description="Polar residues" evidence="1">
    <location>
        <begin position="14"/>
        <end position="34"/>
    </location>
</feature>
<proteinExistence type="predicted"/>
<reference evidence="2 3" key="1">
    <citation type="journal article" date="2019" name="Philos. Trans. R. Soc. Lond., B, Biol. Sci.">
        <title>Ant behaviour and brain gene expression of defending hosts depend on the ecological success of the intruding social parasite.</title>
        <authorList>
            <person name="Kaur R."/>
            <person name="Stoldt M."/>
            <person name="Jongepier E."/>
            <person name="Feldmeyer B."/>
            <person name="Menzel F."/>
            <person name="Bornberg-Bauer E."/>
            <person name="Foitzik S."/>
        </authorList>
    </citation>
    <scope>NUCLEOTIDE SEQUENCE [LARGE SCALE GENOMIC DNA]</scope>
    <source>
        <tissue evidence="2">Whole body</tissue>
    </source>
</reference>
<dbReference type="EMBL" id="QBLH01003189">
    <property type="protein sequence ID" value="TGZ43169.1"/>
    <property type="molecule type" value="Genomic_DNA"/>
</dbReference>
<sequence>MEEVFVENAKVSDSGYSNTCSNSQSQRSLAENDSASARCVTPEACGKIARDQVDSSKILSKTMTYLRHV</sequence>
<keyword evidence="3" id="KW-1185">Reference proteome</keyword>
<evidence type="ECO:0000313" key="2">
    <source>
        <dbReference type="EMBL" id="TGZ43169.1"/>
    </source>
</evidence>
<evidence type="ECO:0000256" key="1">
    <source>
        <dbReference type="SAM" id="MobiDB-lite"/>
    </source>
</evidence>